<dbReference type="HAMAP" id="MF_01940">
    <property type="entry name" value="RNA_CPDase"/>
    <property type="match status" value="1"/>
</dbReference>
<dbReference type="STRING" id="152268.A6K24_14870"/>
<evidence type="ECO:0000313" key="3">
    <source>
        <dbReference type="EMBL" id="OAS88735.1"/>
    </source>
</evidence>
<comment type="catalytic activity">
    <reaction evidence="2">
        <text>a 3'-end 2',3'-cyclophospho-ribonucleotide-RNA + H2O = a 3'-end 2'-phospho-ribonucleotide-RNA + H(+)</text>
        <dbReference type="Rhea" id="RHEA:11828"/>
        <dbReference type="Rhea" id="RHEA-COMP:10464"/>
        <dbReference type="Rhea" id="RHEA-COMP:17353"/>
        <dbReference type="ChEBI" id="CHEBI:15377"/>
        <dbReference type="ChEBI" id="CHEBI:15378"/>
        <dbReference type="ChEBI" id="CHEBI:83064"/>
        <dbReference type="ChEBI" id="CHEBI:173113"/>
        <dbReference type="EC" id="3.1.4.58"/>
    </reaction>
</comment>
<name>A0A179T438_9BACI</name>
<feature type="short sequence motif" description="HXTX 1" evidence="2">
    <location>
        <begin position="44"/>
        <end position="47"/>
    </location>
</feature>
<keyword evidence="4" id="KW-1185">Reference proteome</keyword>
<feature type="active site" description="Proton acceptor" evidence="2">
    <location>
        <position position="131"/>
    </location>
</feature>
<dbReference type="SUPFAM" id="SSF55144">
    <property type="entry name" value="LigT-like"/>
    <property type="match status" value="1"/>
</dbReference>
<dbReference type="PANTHER" id="PTHR35561:SF1">
    <property type="entry name" value="RNA 2',3'-CYCLIC PHOSPHODIESTERASE"/>
    <property type="match status" value="1"/>
</dbReference>
<feature type="short sequence motif" description="HXTX 2" evidence="2">
    <location>
        <begin position="131"/>
        <end position="134"/>
    </location>
</feature>
<dbReference type="NCBIfam" id="TIGR02258">
    <property type="entry name" value="2_5_ligase"/>
    <property type="match status" value="1"/>
</dbReference>
<dbReference type="Pfam" id="PF13563">
    <property type="entry name" value="2_5_RNA_ligase2"/>
    <property type="match status" value="1"/>
</dbReference>
<gene>
    <name evidence="3" type="ORF">A6K24_14870</name>
</gene>
<dbReference type="AlphaFoldDB" id="A0A179T438"/>
<comment type="similarity">
    <text evidence="2">Belongs to the 2H phosphoesterase superfamily. ThpR family.</text>
</comment>
<comment type="caution">
    <text evidence="3">The sequence shown here is derived from an EMBL/GenBank/DDBJ whole genome shotgun (WGS) entry which is preliminary data.</text>
</comment>
<evidence type="ECO:0000313" key="4">
    <source>
        <dbReference type="Proteomes" id="UP000078534"/>
    </source>
</evidence>
<dbReference type="Proteomes" id="UP000078534">
    <property type="component" value="Unassembled WGS sequence"/>
</dbReference>
<evidence type="ECO:0000256" key="2">
    <source>
        <dbReference type="HAMAP-Rule" id="MF_01940"/>
    </source>
</evidence>
<dbReference type="GO" id="GO:0004113">
    <property type="term" value="F:2',3'-cyclic-nucleotide 3'-phosphodiesterase activity"/>
    <property type="evidence" value="ECO:0007669"/>
    <property type="project" value="InterPro"/>
</dbReference>
<reference evidence="4" key="1">
    <citation type="submission" date="2016-04" db="EMBL/GenBank/DDBJ databases">
        <authorList>
            <person name="Lyu Z."/>
            <person name="Lyu W."/>
        </authorList>
    </citation>
    <scope>NUCLEOTIDE SEQUENCE [LARGE SCALE GENOMIC DNA]</scope>
    <source>
        <strain evidence="4">C44</strain>
    </source>
</reference>
<protein>
    <recommendedName>
        <fullName evidence="2">RNA 2',3'-cyclic phosphodiesterase</fullName>
        <shortName evidence="2">RNA 2',3'-CPDase</shortName>
        <ecNumber evidence="2">3.1.4.58</ecNumber>
    </recommendedName>
</protein>
<comment type="function">
    <text evidence="2">Hydrolyzes RNA 2',3'-cyclic phosphodiester to an RNA 2'-phosphomonoester.</text>
</comment>
<sequence length="191" mass="22315">MKHQTHFFIAVPIEIDLRKAIHNWLANNKGNLPFQSWVHQEDYHITLAFLGQIDADDQLKRLSKLVKDKIVNLPPFSLSVKGLGVFGKKDTPRIFWAGIEDSSSLIYLQKQVFHACQEIGFNLDSKPFRPHITLARRWKSDKPFVTPELFLEAIHNEHQTFIVKEIHLYQTHLDRFPKYEAIDVFDLKGDK</sequence>
<dbReference type="InterPro" id="IPR009097">
    <property type="entry name" value="Cyclic_Pdiesterase"/>
</dbReference>
<keyword evidence="1 2" id="KW-0378">Hydrolase</keyword>
<evidence type="ECO:0000256" key="1">
    <source>
        <dbReference type="ARBA" id="ARBA00022801"/>
    </source>
</evidence>
<accession>A0A179T438</accession>
<dbReference type="EC" id="3.1.4.58" evidence="2"/>
<dbReference type="RefSeq" id="WP_066326523.1">
    <property type="nucleotide sequence ID" value="NZ_LWSG01000002.1"/>
</dbReference>
<feature type="active site" description="Proton donor" evidence="2">
    <location>
        <position position="44"/>
    </location>
</feature>
<dbReference type="PANTHER" id="PTHR35561">
    <property type="entry name" value="RNA 2',3'-CYCLIC PHOSPHODIESTERASE"/>
    <property type="match status" value="1"/>
</dbReference>
<dbReference type="GO" id="GO:0008664">
    <property type="term" value="F:RNA 2',3'-cyclic 3'-phosphodiesterase activity"/>
    <property type="evidence" value="ECO:0007669"/>
    <property type="project" value="UniProtKB-EC"/>
</dbReference>
<dbReference type="Gene3D" id="3.90.1140.10">
    <property type="entry name" value="Cyclic phosphodiesterase"/>
    <property type="match status" value="1"/>
</dbReference>
<proteinExistence type="inferred from homology"/>
<dbReference type="InterPro" id="IPR004175">
    <property type="entry name" value="RNA_CPDase"/>
</dbReference>
<dbReference type="EMBL" id="LWSG01000002">
    <property type="protein sequence ID" value="OAS88735.1"/>
    <property type="molecule type" value="Genomic_DNA"/>
</dbReference>
<organism evidence="3 4">
    <name type="scientific">Metabacillus litoralis</name>
    <dbReference type="NCBI Taxonomy" id="152268"/>
    <lineage>
        <taxon>Bacteria</taxon>
        <taxon>Bacillati</taxon>
        <taxon>Bacillota</taxon>
        <taxon>Bacilli</taxon>
        <taxon>Bacillales</taxon>
        <taxon>Bacillaceae</taxon>
        <taxon>Metabacillus</taxon>
    </lineage>
</organism>